<name>A0A0G4ENW5_VITBC</name>
<feature type="compositionally biased region" description="Polar residues" evidence="2">
    <location>
        <begin position="931"/>
        <end position="943"/>
    </location>
</feature>
<feature type="signal peptide" evidence="3">
    <location>
        <begin position="1"/>
        <end position="25"/>
    </location>
</feature>
<dbReference type="InterPro" id="IPR051262">
    <property type="entry name" value="SMP-30/CGR1_Lactonase"/>
</dbReference>
<feature type="compositionally biased region" description="Basic and acidic residues" evidence="2">
    <location>
        <begin position="454"/>
        <end position="466"/>
    </location>
</feature>
<feature type="compositionally biased region" description="Polar residues" evidence="2">
    <location>
        <begin position="872"/>
        <end position="890"/>
    </location>
</feature>
<evidence type="ECO:0000256" key="2">
    <source>
        <dbReference type="SAM" id="MobiDB-lite"/>
    </source>
</evidence>
<organism evidence="5 6">
    <name type="scientific">Vitrella brassicaformis (strain CCMP3155)</name>
    <dbReference type="NCBI Taxonomy" id="1169540"/>
    <lineage>
        <taxon>Eukaryota</taxon>
        <taxon>Sar</taxon>
        <taxon>Alveolata</taxon>
        <taxon>Colpodellida</taxon>
        <taxon>Vitrellaceae</taxon>
        <taxon>Vitrella</taxon>
    </lineage>
</organism>
<keyword evidence="1" id="KW-0378">Hydrolase</keyword>
<feature type="chain" id="PRO_5005187392" description="SMP-30/Gluconolactonase/LRE-like region domain-containing protein" evidence="3">
    <location>
        <begin position="26"/>
        <end position="1195"/>
    </location>
</feature>
<protein>
    <recommendedName>
        <fullName evidence="4">SMP-30/Gluconolactonase/LRE-like region domain-containing protein</fullName>
    </recommendedName>
</protein>
<dbReference type="EMBL" id="CDMY01000277">
    <property type="protein sequence ID" value="CEL99313.1"/>
    <property type="molecule type" value="Genomic_DNA"/>
</dbReference>
<keyword evidence="6" id="KW-1185">Reference proteome</keyword>
<feature type="domain" description="SMP-30/Gluconolactonase/LRE-like region" evidence="4">
    <location>
        <begin position="75"/>
        <end position="401"/>
    </location>
</feature>
<feature type="region of interest" description="Disordered" evidence="2">
    <location>
        <begin position="427"/>
        <end position="507"/>
    </location>
</feature>
<dbReference type="AlphaFoldDB" id="A0A0G4ENW5"/>
<dbReference type="PANTHER" id="PTHR47572:SF4">
    <property type="entry name" value="LACTONASE DRP35"/>
    <property type="match status" value="1"/>
</dbReference>
<feature type="compositionally biased region" description="Low complexity" evidence="2">
    <location>
        <begin position="1010"/>
        <end position="1027"/>
    </location>
</feature>
<accession>A0A0G4ENW5</accession>
<feature type="compositionally biased region" description="Polar residues" evidence="2">
    <location>
        <begin position="1100"/>
        <end position="1114"/>
    </location>
</feature>
<evidence type="ECO:0000313" key="6">
    <source>
        <dbReference type="Proteomes" id="UP000041254"/>
    </source>
</evidence>
<feature type="compositionally biased region" description="Basic and acidic residues" evidence="2">
    <location>
        <begin position="1078"/>
        <end position="1099"/>
    </location>
</feature>
<dbReference type="InterPro" id="IPR011042">
    <property type="entry name" value="6-blade_b-propeller_TolB-like"/>
</dbReference>
<gene>
    <name evidence="5" type="ORF">Vbra_2974</name>
</gene>
<proteinExistence type="predicted"/>
<dbReference type="SUPFAM" id="SSF63829">
    <property type="entry name" value="Calcium-dependent phosphotriesterase"/>
    <property type="match status" value="1"/>
</dbReference>
<sequence length="1195" mass="127984">MAASSHLSGQFAPLLLFLLSSVASAQHLRRAAAPPSQPDAQARGAAVVPFPGFEDHITRVFPSLTPAPIATGLGLAESPLWLPKEKALLFSDLLRNEVYRWAPNEGVTKFLLNGGGMTGDGQADDEDKKAPVVAGPNGIVLDSDDSGALLVCQHGSRKVVRIDPTMISSLGLQEEGLRVVAAGYDGRPFNSPNDLALSERGDLYFTDPPYGLIQRGHLVDDTTLLMPNSSALGFSGIYRVSKEELERARGEGHDTEGAAVELLDASLSRPNGIAVTRDQRRLLVSDSSSEATEGGKGKADGMPTPAWYLFDIADDFTLANRRLLLDPHRLSTILPPNSHGTIDGLAIAPNGLAFATGPGGVYVIHIDESPEGRASVWGRLHMGDSFRPTNVEVGADGHLYVSGIGELWRIPLHKEVLSKGADGDIWTDLDKEKGQPASGDGDDYVVAPAMSAGPKEEVDLTRRKAQGDNNPPNNKAVIPPNTEQQQQEQQEEQQESLDTGGEPWSLLTDAGVTDESIAVNEESEQLAAGAHALAGGGVYHADDVAVKPFGEADDAMRRGEQMVELLGLEVGIPDKDMKHPHLLDTATGLKQAIGESLGVPANHIKIHHVTSHPVVVAFDVISGGRYTSKQQLVAAWSQALADPDSAVNRAYAVDSSASPVVRVPKTSITNSFEKLLHQEEQKRQQEGQESQTPDEGDGQRQPDTETATAEDATTPPPAEEDDNVAQKEQPGQGHKAREDKTSTESSTKAARAKEAPVANRDSPPERIGGLSGWMFAVIAVCSCLLLAGCVVSARLLLCRVKGIGGEAFNTPQRQRTADGNLNVLLHSTRSRQALRGLDGAPASPDTSRTEEPRRLQTRERPEGSQHSHNRRQPQQPQQETFVAEQQSQSDGDPHEPHRLPPQPPKRRDNTLATSPPEHNHSHSHNQHQQHVDVSTSVPHSNSPCVPKRPWQWKWPRAFESTPAPKQRQAHCKTAAKMTSPGDLVPLSKGDESSTSMYHGSVPSPSEDKAAASGASAEAEASGASAAATPSCASRHTMGDVDESSDCHRHTDQRSNTQDSNDSNGTTTTRSVMSIPLEYPRELRQKTREKPQPTPRELREAQQQTAGDELSQQMREATPRSKKRAVASATATATATATSSDMTTPEQTATESMASVVSVGGSSCEGLGVHMQAQSITLSGRGGMDDGVQDCYTEGE</sequence>
<feature type="compositionally biased region" description="Basic and acidic residues" evidence="2">
    <location>
        <begin position="847"/>
        <end position="865"/>
    </location>
</feature>
<feature type="region of interest" description="Disordered" evidence="2">
    <location>
        <begin position="678"/>
        <end position="764"/>
    </location>
</feature>
<evidence type="ECO:0000313" key="5">
    <source>
        <dbReference type="EMBL" id="CEL99313.1"/>
    </source>
</evidence>
<feature type="region of interest" description="Disordered" evidence="2">
    <location>
        <begin position="829"/>
        <end position="1155"/>
    </location>
</feature>
<dbReference type="OrthoDB" id="423498at2759"/>
<dbReference type="Proteomes" id="UP000041254">
    <property type="component" value="Unassembled WGS sequence"/>
</dbReference>
<feature type="compositionally biased region" description="Polar residues" evidence="2">
    <location>
        <begin position="1053"/>
        <end position="1071"/>
    </location>
</feature>
<feature type="compositionally biased region" description="Low complexity" evidence="2">
    <location>
        <begin position="1125"/>
        <end position="1143"/>
    </location>
</feature>
<dbReference type="GO" id="GO:0016787">
    <property type="term" value="F:hydrolase activity"/>
    <property type="evidence" value="ECO:0007669"/>
    <property type="project" value="UniProtKB-KW"/>
</dbReference>
<evidence type="ECO:0000256" key="3">
    <source>
        <dbReference type="SAM" id="SignalP"/>
    </source>
</evidence>
<dbReference type="PANTHER" id="PTHR47572">
    <property type="entry name" value="LIPOPROTEIN-RELATED"/>
    <property type="match status" value="1"/>
</dbReference>
<evidence type="ECO:0000259" key="4">
    <source>
        <dbReference type="Pfam" id="PF08450"/>
    </source>
</evidence>
<dbReference type="InterPro" id="IPR013658">
    <property type="entry name" value="SGL"/>
</dbReference>
<dbReference type="Pfam" id="PF08450">
    <property type="entry name" value="SGL"/>
    <property type="match status" value="1"/>
</dbReference>
<dbReference type="InParanoid" id="A0A0G4ENW5"/>
<reference evidence="5 6" key="1">
    <citation type="submission" date="2014-11" db="EMBL/GenBank/DDBJ databases">
        <authorList>
            <person name="Zhu J."/>
            <person name="Qi W."/>
            <person name="Song R."/>
        </authorList>
    </citation>
    <scope>NUCLEOTIDE SEQUENCE [LARGE SCALE GENOMIC DNA]</scope>
</reference>
<keyword evidence="3" id="KW-0732">Signal</keyword>
<dbReference type="VEuPathDB" id="CryptoDB:Vbra_2974"/>
<dbReference type="Gene3D" id="2.120.10.30">
    <property type="entry name" value="TolB, C-terminal domain"/>
    <property type="match status" value="1"/>
</dbReference>
<evidence type="ECO:0000256" key="1">
    <source>
        <dbReference type="ARBA" id="ARBA00022801"/>
    </source>
</evidence>
<feature type="compositionally biased region" description="Low complexity" evidence="2">
    <location>
        <begin position="704"/>
        <end position="713"/>
    </location>
</feature>